<name>A0ABP9LWL7_9MICO</name>
<reference evidence="2" key="1">
    <citation type="journal article" date="2019" name="Int. J. Syst. Evol. Microbiol.">
        <title>The Global Catalogue of Microorganisms (GCM) 10K type strain sequencing project: providing services to taxonomists for standard genome sequencing and annotation.</title>
        <authorList>
            <consortium name="The Broad Institute Genomics Platform"/>
            <consortium name="The Broad Institute Genome Sequencing Center for Infectious Disease"/>
            <person name="Wu L."/>
            <person name="Ma J."/>
        </authorList>
    </citation>
    <scope>NUCLEOTIDE SEQUENCE [LARGE SCALE GENOMIC DNA]</scope>
    <source>
        <strain evidence="2">JCM 18959</strain>
    </source>
</reference>
<evidence type="ECO:0000313" key="1">
    <source>
        <dbReference type="EMBL" id="GAA5086976.1"/>
    </source>
</evidence>
<organism evidence="1 2">
    <name type="scientific">Microbacterium yannicii</name>
    <dbReference type="NCBI Taxonomy" id="671622"/>
    <lineage>
        <taxon>Bacteria</taxon>
        <taxon>Bacillati</taxon>
        <taxon>Actinomycetota</taxon>
        <taxon>Actinomycetes</taxon>
        <taxon>Micrococcales</taxon>
        <taxon>Microbacteriaceae</taxon>
        <taxon>Microbacterium</taxon>
    </lineage>
</organism>
<accession>A0ABP9LWL7</accession>
<proteinExistence type="predicted"/>
<dbReference type="Proteomes" id="UP001501407">
    <property type="component" value="Unassembled WGS sequence"/>
</dbReference>
<protein>
    <submittedName>
        <fullName evidence="1">Uncharacterized protein</fullName>
    </submittedName>
</protein>
<dbReference type="EMBL" id="BAABKZ010000001">
    <property type="protein sequence ID" value="GAA5086976.1"/>
    <property type="molecule type" value="Genomic_DNA"/>
</dbReference>
<comment type="caution">
    <text evidence="1">The sequence shown here is derived from an EMBL/GenBank/DDBJ whole genome shotgun (WGS) entry which is preliminary data.</text>
</comment>
<sequence>MPTARAARRQGPLTALEGAEPALAIGDVAVRHVRLTPDGLAPYLADAHGGFVPWSAVRTLAVGPPSTWWPSPALGDSIGPLLEGVLGGGFGDMEQTPTFPVGIVTTAGDRLEWHATQHYLSGYRRGDARAATRLAEYLVAHPEARVLLGRPTELLERISLLLRGRPRIT</sequence>
<keyword evidence="2" id="KW-1185">Reference proteome</keyword>
<gene>
    <name evidence="1" type="ORF">GCM10025760_07470</name>
</gene>
<evidence type="ECO:0000313" key="2">
    <source>
        <dbReference type="Proteomes" id="UP001501407"/>
    </source>
</evidence>
<dbReference type="RefSeq" id="WP_194412604.1">
    <property type="nucleotide sequence ID" value="NZ_BAABKZ010000001.1"/>
</dbReference>